<evidence type="ECO:0000313" key="2">
    <source>
        <dbReference type="Proteomes" id="UP000680020"/>
    </source>
</evidence>
<dbReference type="Gene3D" id="3.90.550.10">
    <property type="entry name" value="Spore Coat Polysaccharide Biosynthesis Protein SpsA, Chain A"/>
    <property type="match status" value="1"/>
</dbReference>
<dbReference type="CDD" id="cd02513">
    <property type="entry name" value="CMP-NeuAc_Synthase"/>
    <property type="match status" value="1"/>
</dbReference>
<dbReference type="GO" id="GO:0008781">
    <property type="term" value="F:N-acylneuraminate cytidylyltransferase activity"/>
    <property type="evidence" value="ECO:0007669"/>
    <property type="project" value="TreeGrafter"/>
</dbReference>
<dbReference type="InterPro" id="IPR003329">
    <property type="entry name" value="Cytidylyl_trans"/>
</dbReference>
<dbReference type="SUPFAM" id="SSF53448">
    <property type="entry name" value="Nucleotide-diphospho-sugar transferases"/>
    <property type="match status" value="1"/>
</dbReference>
<protein>
    <submittedName>
        <fullName evidence="1">Acylneuraminate cytidylyltransferase family protein</fullName>
    </submittedName>
</protein>
<dbReference type="PANTHER" id="PTHR21485:SF6">
    <property type="entry name" value="N-ACYLNEURAMINATE CYTIDYLYLTRANSFERASE-RELATED"/>
    <property type="match status" value="1"/>
</dbReference>
<dbReference type="PANTHER" id="PTHR21485">
    <property type="entry name" value="HAD SUPERFAMILY MEMBERS CMAS AND KDSC"/>
    <property type="match status" value="1"/>
</dbReference>
<dbReference type="Proteomes" id="UP000680020">
    <property type="component" value="Unassembled WGS sequence"/>
</dbReference>
<name>A0AB35C072_9GAMM</name>
<dbReference type="RefSeq" id="WP_186821614.1">
    <property type="nucleotide sequence ID" value="NZ_JAGIBT010000005.1"/>
</dbReference>
<comment type="caution">
    <text evidence="1">The sequence shown here is derived from an EMBL/GenBank/DDBJ whole genome shotgun (WGS) entry which is preliminary data.</text>
</comment>
<gene>
    <name evidence="1" type="ORF">J7561_05975</name>
</gene>
<reference evidence="1" key="1">
    <citation type="submission" date="2021-03" db="EMBL/GenBank/DDBJ databases">
        <title>Identification and antibiotic profiling of Wohlfahrtiimonas chitiniclastica, an underestimated human pathogen.</title>
        <authorList>
            <person name="Kopf A."/>
            <person name="Bunk B."/>
            <person name="Coldewey S."/>
            <person name="Gunzer F."/>
            <person name="Riedel T."/>
            <person name="Schroettner P."/>
        </authorList>
    </citation>
    <scope>NUCLEOTIDE SEQUENCE</scope>
    <source>
        <strain evidence="1">DSM 100917</strain>
    </source>
</reference>
<dbReference type="InterPro" id="IPR050793">
    <property type="entry name" value="CMP-NeuNAc_synthase"/>
</dbReference>
<sequence length="224" mass="23944">MIGIITARGGSKGIVQKNIAPLAGTPLIVYTLQAAIDADAFTRIIVSTDCAAIADVCAAYPVEVVLRPASLATDTASSVDTVAHVLSACQIPETEDFMLLQPTSPLRTSAHICAAIECYQSQSAAALVSVCATTHPPHKCLVKVGDDYQPLFDWAHLSMPRQQLPETHHINGAIYICQVAAFLKAQSFFAEPLAIYEMDALSSVDIDTPLDLAYAEFLLQQAMP</sequence>
<evidence type="ECO:0000313" key="1">
    <source>
        <dbReference type="EMBL" id="MBS7824751.1"/>
    </source>
</evidence>
<accession>A0AB35C072</accession>
<dbReference type="AlphaFoldDB" id="A0AB35C072"/>
<dbReference type="Pfam" id="PF02348">
    <property type="entry name" value="CTP_transf_3"/>
    <property type="match status" value="1"/>
</dbReference>
<dbReference type="InterPro" id="IPR029044">
    <property type="entry name" value="Nucleotide-diphossugar_trans"/>
</dbReference>
<dbReference type="EMBL" id="JAGIBU010000004">
    <property type="protein sequence ID" value="MBS7824751.1"/>
    <property type="molecule type" value="Genomic_DNA"/>
</dbReference>
<organism evidence="1 2">
    <name type="scientific">Wohlfahrtiimonas chitiniclastica</name>
    <dbReference type="NCBI Taxonomy" id="400946"/>
    <lineage>
        <taxon>Bacteria</taxon>
        <taxon>Pseudomonadati</taxon>
        <taxon>Pseudomonadota</taxon>
        <taxon>Gammaproteobacteria</taxon>
        <taxon>Cardiobacteriales</taxon>
        <taxon>Ignatzschineriaceae</taxon>
        <taxon>Wohlfahrtiimonas</taxon>
    </lineage>
</organism>
<keyword evidence="1" id="KW-0548">Nucleotidyltransferase</keyword>
<keyword evidence="1" id="KW-0808">Transferase</keyword>
<proteinExistence type="predicted"/>